<organism evidence="1 2">
    <name type="scientific">Mariniflexile litorale</name>
    <dbReference type="NCBI Taxonomy" id="3045158"/>
    <lineage>
        <taxon>Bacteria</taxon>
        <taxon>Pseudomonadati</taxon>
        <taxon>Bacteroidota</taxon>
        <taxon>Flavobacteriia</taxon>
        <taxon>Flavobacteriales</taxon>
        <taxon>Flavobacteriaceae</taxon>
        <taxon>Mariniflexile</taxon>
    </lineage>
</organism>
<keyword evidence="2" id="KW-1185">Reference proteome</keyword>
<dbReference type="Proteomes" id="UP001224325">
    <property type="component" value="Chromosome"/>
</dbReference>
<dbReference type="KEGG" id="mlil:QLS71_014630"/>
<gene>
    <name evidence="1" type="ORF">QLS71_014630</name>
</gene>
<dbReference type="AlphaFoldDB" id="A0AAU7ED98"/>
<evidence type="ECO:0000313" key="1">
    <source>
        <dbReference type="EMBL" id="XBL13546.1"/>
    </source>
</evidence>
<name>A0AAU7ED98_9FLAO</name>
<reference evidence="1" key="1">
    <citation type="submission" date="2024-04" db="EMBL/GenBank/DDBJ databases">
        <title>Mariniflexile litorale, isolated from the shallow sediments of the Sea of Japan.</title>
        <authorList>
            <person name="Romanenko L."/>
            <person name="Isaeva M."/>
        </authorList>
    </citation>
    <scope>NUCLEOTIDE SEQUENCE [LARGE SCALE GENOMIC DNA]</scope>
    <source>
        <strain evidence="1">KMM 9835</strain>
    </source>
</reference>
<dbReference type="RefSeq" id="WP_308993269.1">
    <property type="nucleotide sequence ID" value="NZ_CP155618.1"/>
</dbReference>
<accession>A0AAU7ED98</accession>
<sequence length="51" mass="6007">METAARRVIKYVTIDQNGPTGKFFSEETNPETEEIDWLEKQRTANKDVYKK</sequence>
<evidence type="ECO:0000313" key="2">
    <source>
        <dbReference type="Proteomes" id="UP001224325"/>
    </source>
</evidence>
<proteinExistence type="predicted"/>
<dbReference type="EMBL" id="CP155618">
    <property type="protein sequence ID" value="XBL13546.1"/>
    <property type="molecule type" value="Genomic_DNA"/>
</dbReference>
<protein>
    <submittedName>
        <fullName evidence="1">Uncharacterized protein</fullName>
    </submittedName>
</protein>